<keyword evidence="4" id="KW-0206">Cytoskeleton</keyword>
<keyword evidence="3" id="KW-0505">Motor protein</keyword>
<evidence type="ECO:0000256" key="4">
    <source>
        <dbReference type="ARBA" id="ARBA00023212"/>
    </source>
</evidence>
<protein>
    <submittedName>
        <fullName evidence="7">ATPase</fullName>
    </submittedName>
</protein>
<dbReference type="PANTHER" id="PTHR47970">
    <property type="entry name" value="KINESIN-LIKE PROTEIN KIF11"/>
    <property type="match status" value="1"/>
</dbReference>
<keyword evidence="6" id="KW-1133">Transmembrane helix</keyword>
<evidence type="ECO:0000313" key="8">
    <source>
        <dbReference type="Proteomes" id="UP001500185"/>
    </source>
</evidence>
<accession>A0ABN1K2C8</accession>
<dbReference type="EMBL" id="BAAAGG010000004">
    <property type="protein sequence ID" value="GAA0752884.1"/>
    <property type="molecule type" value="Genomic_DNA"/>
</dbReference>
<dbReference type="Proteomes" id="UP001500185">
    <property type="component" value="Unassembled WGS sequence"/>
</dbReference>
<comment type="subcellular location">
    <subcellularLocation>
        <location evidence="1">Cytoplasm</location>
        <location evidence="1">Cytoskeleton</location>
    </subcellularLocation>
</comment>
<evidence type="ECO:0000256" key="6">
    <source>
        <dbReference type="SAM" id="Phobius"/>
    </source>
</evidence>
<gene>
    <name evidence="7" type="ORF">GCM10009433_04420</name>
</gene>
<keyword evidence="6" id="KW-0812">Transmembrane</keyword>
<feature type="compositionally biased region" description="Basic and acidic residues" evidence="5">
    <location>
        <begin position="722"/>
        <end position="738"/>
    </location>
</feature>
<organism evidence="7 8">
    <name type="scientific">Psychroflexus lacisalsi</name>
    <dbReference type="NCBI Taxonomy" id="503928"/>
    <lineage>
        <taxon>Bacteria</taxon>
        <taxon>Pseudomonadati</taxon>
        <taxon>Bacteroidota</taxon>
        <taxon>Flavobacteriia</taxon>
        <taxon>Flavobacteriales</taxon>
        <taxon>Flavobacteriaceae</taxon>
        <taxon>Psychroflexus</taxon>
    </lineage>
</organism>
<feature type="compositionally biased region" description="Acidic residues" evidence="5">
    <location>
        <begin position="708"/>
        <end position="721"/>
    </location>
</feature>
<feature type="transmembrane region" description="Helical" evidence="6">
    <location>
        <begin position="21"/>
        <end position="44"/>
    </location>
</feature>
<dbReference type="PANTHER" id="PTHR47970:SF28">
    <property type="entry name" value="NUCLEASE SBCCD SUBUNIT C"/>
    <property type="match status" value="1"/>
</dbReference>
<comment type="caution">
    <text evidence="7">The sequence shown here is derived from an EMBL/GenBank/DDBJ whole genome shotgun (WGS) entry which is preliminary data.</text>
</comment>
<keyword evidence="2" id="KW-0963">Cytoplasm</keyword>
<evidence type="ECO:0000256" key="3">
    <source>
        <dbReference type="ARBA" id="ARBA00023175"/>
    </source>
</evidence>
<reference evidence="7 8" key="1">
    <citation type="journal article" date="2019" name="Int. J. Syst. Evol. Microbiol.">
        <title>The Global Catalogue of Microorganisms (GCM) 10K type strain sequencing project: providing services to taxonomists for standard genome sequencing and annotation.</title>
        <authorList>
            <consortium name="The Broad Institute Genomics Platform"/>
            <consortium name="The Broad Institute Genome Sequencing Center for Infectious Disease"/>
            <person name="Wu L."/>
            <person name="Ma J."/>
        </authorList>
    </citation>
    <scope>NUCLEOTIDE SEQUENCE [LARGE SCALE GENOMIC DNA]</scope>
    <source>
        <strain evidence="7 8">JCM 16231</strain>
    </source>
</reference>
<proteinExistence type="predicted"/>
<feature type="region of interest" description="Disordered" evidence="5">
    <location>
        <begin position="656"/>
        <end position="773"/>
    </location>
</feature>
<keyword evidence="6" id="KW-0472">Membrane</keyword>
<feature type="compositionally biased region" description="Basic and acidic residues" evidence="5">
    <location>
        <begin position="676"/>
        <end position="703"/>
    </location>
</feature>
<sequence>MQNYKIIEQKLGRFIKKFYTNLLIKGALLFVGLSLLLFIFGAALEYFLWFQSGIRTLLFWTLIIAEAFLFFKLILIPASQLFKLSNGIDFSEASSQIGNHFPEVNDKLKNILQLKAQGGDDELVLASIEQKSKELKSVPFQLAIDFRQNVKYLRFLVIPVLVLIAIWVSGLGDSFSYSYKRIVNYNKAYEAPAPFQFSILNNDLNAKKGNSFQLNVQTLGEVKPEDVFISVDEENIRLQETNGVYSHTFKNVTEAKIFQLKANKVTSKKYKLNALDIPVVKDMKMNLNYPKYINQSNTSISGTGNVSVPEGTLIEWIISTETTDQVEFLSDVDTLKFDVDNSEFTLKQIQKKNKNYSIATSNSNFNNYDVLNYTINVIKDEFPMLKLEQKKDSLLTEQSYFFGKLTDDYGLNSLQLVYYTTDNQEDKSKVELSFSKGTYSEFSYAFPNDELKLEPGTEYQYYFEVFDNDQVNGRKSSASDVYSFRKKTNLEESSDNLKRQNNSVEKLSEELQQRKENSREIKDLQNKQKKEKTLNYTEKQKLDNFIERQKQQMEMMKNYSERLKEDFKKLDAEEQDKAKENLEDRLEKNQEQIEKNQKLLEELEKLKDQINQEELNEKLESFDRESKKQEKNLEQLLELTKRFYVEKKAEKLAEELDNLSKEQEELSESEENSSEAQEKLNEKFDQLKEDLEKLDEKNEELKAPMELGSDEELSEEIDQDQEEAKDKLESSESDKGNTEQKNSNQQEGQKKQKEAAEKMKSLSQKMKDSMTSSSMEQASEDAEMLRQILDNLITFSVEQEDLMEGFKNISNSNPIYASKLKRQAELRENFKHVDDSLYALAMRTPMIQETVNNTISDINFNIEKSLERLAENEVRKGTSSQQYTMMYANELSNMLDDALDQMQNQMNGMGQPKPGSGKPGEQLSDIIKSHEELKKQMEKGKSGGEGQDGKQPQKGKKGEKGEGKNGQQGDKGADGNGGEKQGGEKKGSRGKEGQMSGEIYKIYKQQQKLRNQLEDRIDQLGLKDNSGELEKSLDKLEQELLMKGFSSDLLKQMENVNHQLLKLEKAANQQGQDDEREAETRKRELNAASSNWEEKAKEYFNTNEILNRQQLPLQPEYKKLINIYFNGKSN</sequence>
<evidence type="ECO:0000256" key="2">
    <source>
        <dbReference type="ARBA" id="ARBA00022490"/>
    </source>
</evidence>
<feature type="region of interest" description="Disordered" evidence="5">
    <location>
        <begin position="934"/>
        <end position="999"/>
    </location>
</feature>
<feature type="region of interest" description="Disordered" evidence="5">
    <location>
        <begin position="1066"/>
        <end position="1089"/>
    </location>
</feature>
<feature type="compositionally biased region" description="Basic and acidic residues" evidence="5">
    <location>
        <begin position="748"/>
        <end position="768"/>
    </location>
</feature>
<evidence type="ECO:0000313" key="7">
    <source>
        <dbReference type="EMBL" id="GAA0752884.1"/>
    </source>
</evidence>
<dbReference type="RefSeq" id="WP_224455563.1">
    <property type="nucleotide sequence ID" value="NZ_BAAAGG010000004.1"/>
</dbReference>
<evidence type="ECO:0000256" key="5">
    <source>
        <dbReference type="SAM" id="MobiDB-lite"/>
    </source>
</evidence>
<feature type="transmembrane region" description="Helical" evidence="6">
    <location>
        <begin position="152"/>
        <end position="172"/>
    </location>
</feature>
<feature type="region of interest" description="Disordered" evidence="5">
    <location>
        <begin position="904"/>
        <end position="923"/>
    </location>
</feature>
<evidence type="ECO:0000256" key="1">
    <source>
        <dbReference type="ARBA" id="ARBA00004245"/>
    </source>
</evidence>
<feature type="compositionally biased region" description="Basic and acidic residues" evidence="5">
    <location>
        <begin position="981"/>
        <end position="992"/>
    </location>
</feature>
<feature type="transmembrane region" description="Helical" evidence="6">
    <location>
        <begin position="56"/>
        <end position="75"/>
    </location>
</feature>
<dbReference type="InterPro" id="IPR047149">
    <property type="entry name" value="KIF11-like"/>
</dbReference>
<name>A0ABN1K2C8_9FLAO</name>
<keyword evidence="8" id="KW-1185">Reference proteome</keyword>